<dbReference type="InterPro" id="IPR052021">
    <property type="entry name" value="Type-I_RS_S_subunit"/>
</dbReference>
<evidence type="ECO:0000256" key="3">
    <source>
        <dbReference type="ARBA" id="ARBA00023125"/>
    </source>
</evidence>
<protein>
    <submittedName>
        <fullName evidence="6">Type I restriction-modification system, specificity subunit S (EC)</fullName>
        <ecNumber evidence="6">3.1.21.3</ecNumber>
    </submittedName>
</protein>
<gene>
    <name evidence="6" type="ORF">HELGO_WM6295</name>
</gene>
<dbReference type="InterPro" id="IPR000055">
    <property type="entry name" value="Restrct_endonuc_typeI_TRD"/>
</dbReference>
<reference evidence="6" key="1">
    <citation type="submission" date="2020-01" db="EMBL/GenBank/DDBJ databases">
        <authorList>
            <person name="Meier V. D."/>
            <person name="Meier V D."/>
        </authorList>
    </citation>
    <scope>NUCLEOTIDE SEQUENCE</scope>
    <source>
        <strain evidence="6">HLG_WM_MAG_06</strain>
    </source>
</reference>
<keyword evidence="6" id="KW-0378">Hydrolase</keyword>
<dbReference type="PANTHER" id="PTHR30408">
    <property type="entry name" value="TYPE-1 RESTRICTION ENZYME ECOKI SPECIFICITY PROTEIN"/>
    <property type="match status" value="1"/>
</dbReference>
<feature type="domain" description="Type I restriction modification DNA specificity" evidence="5">
    <location>
        <begin position="3"/>
        <end position="171"/>
    </location>
</feature>
<evidence type="ECO:0000256" key="2">
    <source>
        <dbReference type="ARBA" id="ARBA00022747"/>
    </source>
</evidence>
<sequence length="391" mass="45337">MREGWEVKRLGEIATVEYGFTAKSTLTGTLRYVRITDIDNEGNLTLNAKKYIEDNEDTKKFKLLENDILMARTGATFGKVLLYKDYEPSVFASYLIRINFTINMDNKLYWYFSHSEFYWNQATSLSSGSAQPHFNGKALKELVFKYPKSLEEQKQIVKTLDLAFKQIDQAKANLEKNLNNAKELFQSKLNEVFSQRVEGWEEKTLKEVCEITSKLIDPKEEKYQDLVHIGAGNIASEKGTLSNLQTAKEENLISGKFLFDEEMVLYSKIRPYLMKVVKCEFIGLCSADIYPLVPIHNEITQSLLYYLLLSNNFTEYAIEGSQRAGMPKVNRKHLFEYSFYLPNIKEQEEEAKVLDKLFEISLNLQTHYQQKLNNIEELKKSILEKAFKGEL</sequence>
<dbReference type="EMBL" id="CACVAP010000074">
    <property type="protein sequence ID" value="CAA6814459.1"/>
    <property type="molecule type" value="Genomic_DNA"/>
</dbReference>
<dbReference type="AlphaFoldDB" id="A0A6S6TD55"/>
<keyword evidence="4" id="KW-0175">Coiled coil</keyword>
<dbReference type="InterPro" id="IPR044946">
    <property type="entry name" value="Restrct_endonuc_typeI_TRD_sf"/>
</dbReference>
<dbReference type="Pfam" id="PF01420">
    <property type="entry name" value="Methylase_S"/>
    <property type="match status" value="2"/>
</dbReference>
<dbReference type="GO" id="GO:0009035">
    <property type="term" value="F:type I site-specific deoxyribonuclease activity"/>
    <property type="evidence" value="ECO:0007669"/>
    <property type="project" value="UniProtKB-EC"/>
</dbReference>
<dbReference type="EC" id="3.1.21.3" evidence="6"/>
<organism evidence="6">
    <name type="scientific">uncultured Sulfurovum sp</name>
    <dbReference type="NCBI Taxonomy" id="269237"/>
    <lineage>
        <taxon>Bacteria</taxon>
        <taxon>Pseudomonadati</taxon>
        <taxon>Campylobacterota</taxon>
        <taxon>Epsilonproteobacteria</taxon>
        <taxon>Campylobacterales</taxon>
        <taxon>Sulfurovaceae</taxon>
        <taxon>Sulfurovum</taxon>
        <taxon>environmental samples</taxon>
    </lineage>
</organism>
<feature type="coiled-coil region" evidence="4">
    <location>
        <begin position="160"/>
        <end position="191"/>
    </location>
</feature>
<dbReference type="SUPFAM" id="SSF116734">
    <property type="entry name" value="DNA methylase specificity domain"/>
    <property type="match status" value="2"/>
</dbReference>
<evidence type="ECO:0000313" key="6">
    <source>
        <dbReference type="EMBL" id="CAA6814459.1"/>
    </source>
</evidence>
<feature type="domain" description="Type I restriction modification DNA specificity" evidence="5">
    <location>
        <begin position="198"/>
        <end position="373"/>
    </location>
</feature>
<evidence type="ECO:0000256" key="1">
    <source>
        <dbReference type="ARBA" id="ARBA00010923"/>
    </source>
</evidence>
<dbReference type="GO" id="GO:0003677">
    <property type="term" value="F:DNA binding"/>
    <property type="evidence" value="ECO:0007669"/>
    <property type="project" value="UniProtKB-KW"/>
</dbReference>
<evidence type="ECO:0000256" key="4">
    <source>
        <dbReference type="SAM" id="Coils"/>
    </source>
</evidence>
<comment type="similarity">
    <text evidence="1">Belongs to the type-I restriction system S methylase family.</text>
</comment>
<dbReference type="GO" id="GO:0009307">
    <property type="term" value="P:DNA restriction-modification system"/>
    <property type="evidence" value="ECO:0007669"/>
    <property type="project" value="UniProtKB-KW"/>
</dbReference>
<proteinExistence type="inferred from homology"/>
<dbReference type="Gene3D" id="3.90.220.20">
    <property type="entry name" value="DNA methylase specificity domains"/>
    <property type="match status" value="2"/>
</dbReference>
<accession>A0A6S6TD55</accession>
<keyword evidence="2" id="KW-0680">Restriction system</keyword>
<dbReference type="PANTHER" id="PTHR30408:SF12">
    <property type="entry name" value="TYPE I RESTRICTION ENZYME MJAVIII SPECIFICITY SUBUNIT"/>
    <property type="match status" value="1"/>
</dbReference>
<evidence type="ECO:0000259" key="5">
    <source>
        <dbReference type="Pfam" id="PF01420"/>
    </source>
</evidence>
<keyword evidence="3" id="KW-0238">DNA-binding</keyword>
<name>A0A6S6TD55_9BACT</name>
<dbReference type="CDD" id="cd17521">
    <property type="entry name" value="RMtype1_S_Sau13435ORF2165P_TRD2-CR2_like"/>
    <property type="match status" value="1"/>
</dbReference>